<feature type="region of interest" description="Disordered" evidence="1">
    <location>
        <begin position="122"/>
        <end position="151"/>
    </location>
</feature>
<dbReference type="GeneID" id="108016716"/>
<proteinExistence type="predicted"/>
<gene>
    <name evidence="3" type="primary">LOC108016716</name>
</gene>
<accession>A0AB39ZM47</accession>
<dbReference type="AlphaFoldDB" id="A0AB39ZM47"/>
<reference evidence="3" key="1">
    <citation type="submission" date="2025-08" db="UniProtKB">
        <authorList>
            <consortium name="RefSeq"/>
        </authorList>
    </citation>
    <scope>IDENTIFICATION</scope>
</reference>
<name>A0AB39ZM47_DROSZ</name>
<dbReference type="RefSeq" id="XP_016938932.2">
    <property type="nucleotide sequence ID" value="XM_017083443.4"/>
</dbReference>
<sequence length="151" mass="16984">MANFIKTEDQVKISEIVEKLVKQNSKRYAKEEEHNLNIPCCSRDVMLKCPELSGIRSVSDFESFGPRAGSTHIYRTAELMTIGRRVANRMVDLSGHREMLKNRYQLDERLRSAGIYHNRLGNPYGPAAEMEEGGHGDTDPGKPTTSMGSRA</sequence>
<evidence type="ECO:0000256" key="1">
    <source>
        <dbReference type="SAM" id="MobiDB-lite"/>
    </source>
</evidence>
<evidence type="ECO:0000313" key="2">
    <source>
        <dbReference type="Proteomes" id="UP001652628"/>
    </source>
</evidence>
<keyword evidence="2" id="KW-1185">Reference proteome</keyword>
<evidence type="ECO:0000313" key="3">
    <source>
        <dbReference type="RefSeq" id="XP_016938932.2"/>
    </source>
</evidence>
<organism evidence="2 3">
    <name type="scientific">Drosophila suzukii</name>
    <name type="common">Spotted-wing drosophila fruit fly</name>
    <dbReference type="NCBI Taxonomy" id="28584"/>
    <lineage>
        <taxon>Eukaryota</taxon>
        <taxon>Metazoa</taxon>
        <taxon>Ecdysozoa</taxon>
        <taxon>Arthropoda</taxon>
        <taxon>Hexapoda</taxon>
        <taxon>Insecta</taxon>
        <taxon>Pterygota</taxon>
        <taxon>Neoptera</taxon>
        <taxon>Endopterygota</taxon>
        <taxon>Diptera</taxon>
        <taxon>Brachycera</taxon>
        <taxon>Muscomorpha</taxon>
        <taxon>Ephydroidea</taxon>
        <taxon>Drosophilidae</taxon>
        <taxon>Drosophila</taxon>
        <taxon>Sophophora</taxon>
    </lineage>
</organism>
<protein>
    <submittedName>
        <fullName evidence="3">Uncharacterized protein</fullName>
    </submittedName>
</protein>
<dbReference type="Proteomes" id="UP001652628">
    <property type="component" value="Chromosome X"/>
</dbReference>